<dbReference type="InterPro" id="IPR017467">
    <property type="entry name" value="CHP03016_PEP-CTERM"/>
</dbReference>
<dbReference type="InterPro" id="IPR018759">
    <property type="entry name" value="BBP2_2"/>
</dbReference>
<dbReference type="AlphaFoldDB" id="A0A2T3NU15"/>
<sequence>MDMAMTQKRRNPSIYVIGVASFVSMSGYSADVTFSPNVDVGLVFTDNVDRTPDKTQSFITTLGAGLKADVIGTEGYLNFDYQIRQLLYSDNNDRDDLYNALEFVAEKGLFHSGFFVDANACIQNVARSLDDDAAADIFSGNTVENQRGEIGFGYRSNPLSQIDLETRVFTRVSRSGDRVGDYNGYGASVSFANGQSIKDVFWQIDASYDYKKGREDELGDTQYTALSETVGLQTIYGFSPLLRVNYENLEGSSELNSRKTVSWGPGIRYFWHKRSYAELSYNFSEDDINPDFWAGSINLNPTPRTRLYLEYGKRFFGDAYEFLFSHRNRRITNTISYTEEPVSFDRTNFTIGDRPEDITLVRLLDWTSTLDLRRSQYSFSLFGRQEEALTVFSENQEERSYGTRISANHNLTRRFKINGAYEYAKYDFERLTGSNQNDDYHTLDIGGSYQHLAKLTSSFGYRYSTRQSSSSIYEYDENRFYYDLRMSF</sequence>
<evidence type="ECO:0000313" key="2">
    <source>
        <dbReference type="Proteomes" id="UP000240481"/>
    </source>
</evidence>
<keyword evidence="2" id="KW-1185">Reference proteome</keyword>
<dbReference type="STRING" id="680026.AB733_19385"/>
<dbReference type="OrthoDB" id="5750656at2"/>
<reference evidence="1 2" key="1">
    <citation type="submission" date="2018-01" db="EMBL/GenBank/DDBJ databases">
        <title>Whole genome sequencing of Histamine producing bacteria.</title>
        <authorList>
            <person name="Butler K."/>
        </authorList>
    </citation>
    <scope>NUCLEOTIDE SEQUENCE [LARGE SCALE GENOMIC DNA]</scope>
    <source>
        <strain evidence="1 2">DSM 24669</strain>
    </source>
</reference>
<accession>A0A2T3NU15</accession>
<comment type="caution">
    <text evidence="1">The sequence shown here is derived from an EMBL/GenBank/DDBJ whole genome shotgun (WGS) entry which is preliminary data.</text>
</comment>
<dbReference type="SUPFAM" id="SSF56935">
    <property type="entry name" value="Porins"/>
    <property type="match status" value="1"/>
</dbReference>
<dbReference type="NCBIfam" id="TIGR03016">
    <property type="entry name" value="pepcterm_hypo_1"/>
    <property type="match status" value="1"/>
</dbReference>
<proteinExistence type="predicted"/>
<gene>
    <name evidence="1" type="ORF">C9I94_23315</name>
</gene>
<protein>
    <submittedName>
        <fullName evidence="1">TIGR03016 family PEP-CTERM system-associated outer membrane protein</fullName>
    </submittedName>
</protein>
<evidence type="ECO:0000313" key="1">
    <source>
        <dbReference type="EMBL" id="PSW19739.1"/>
    </source>
</evidence>
<dbReference type="Proteomes" id="UP000240481">
    <property type="component" value="Unassembled WGS sequence"/>
</dbReference>
<dbReference type="EMBL" id="PYLZ01000019">
    <property type="protein sequence ID" value="PSW19739.1"/>
    <property type="molecule type" value="Genomic_DNA"/>
</dbReference>
<name>A0A2T3NU15_9GAMM</name>
<dbReference type="Pfam" id="PF10082">
    <property type="entry name" value="BBP2_2"/>
    <property type="match status" value="1"/>
</dbReference>
<organism evidence="1 2">
    <name type="scientific">Photobacterium swingsii</name>
    <dbReference type="NCBI Taxonomy" id="680026"/>
    <lineage>
        <taxon>Bacteria</taxon>
        <taxon>Pseudomonadati</taxon>
        <taxon>Pseudomonadota</taxon>
        <taxon>Gammaproteobacteria</taxon>
        <taxon>Vibrionales</taxon>
        <taxon>Vibrionaceae</taxon>
        <taxon>Photobacterium</taxon>
    </lineage>
</organism>